<proteinExistence type="predicted"/>
<evidence type="ECO:0000313" key="1">
    <source>
        <dbReference type="EMBL" id="VDP51974.1"/>
    </source>
</evidence>
<evidence type="ECO:0000313" key="2">
    <source>
        <dbReference type="Proteomes" id="UP000269396"/>
    </source>
</evidence>
<keyword evidence="2" id="KW-1185">Reference proteome</keyword>
<dbReference type="AlphaFoldDB" id="A0A183P6A0"/>
<gene>
    <name evidence="1" type="ORF">SMTD_LOCUS9886</name>
</gene>
<name>A0A183P6A0_9TREM</name>
<protein>
    <submittedName>
        <fullName evidence="1">Uncharacterized protein</fullName>
    </submittedName>
</protein>
<accession>A0A183P6A0</accession>
<dbReference type="EMBL" id="UZAL01030076">
    <property type="protein sequence ID" value="VDP51974.1"/>
    <property type="molecule type" value="Genomic_DNA"/>
</dbReference>
<organism evidence="1 2">
    <name type="scientific">Schistosoma mattheei</name>
    <dbReference type="NCBI Taxonomy" id="31246"/>
    <lineage>
        <taxon>Eukaryota</taxon>
        <taxon>Metazoa</taxon>
        <taxon>Spiralia</taxon>
        <taxon>Lophotrochozoa</taxon>
        <taxon>Platyhelminthes</taxon>
        <taxon>Trematoda</taxon>
        <taxon>Digenea</taxon>
        <taxon>Strigeidida</taxon>
        <taxon>Schistosomatoidea</taxon>
        <taxon>Schistosomatidae</taxon>
        <taxon>Schistosoma</taxon>
    </lineage>
</organism>
<reference evidence="1 2" key="1">
    <citation type="submission" date="2018-11" db="EMBL/GenBank/DDBJ databases">
        <authorList>
            <consortium name="Pathogen Informatics"/>
        </authorList>
    </citation>
    <scope>NUCLEOTIDE SEQUENCE [LARGE SCALE GENOMIC DNA]</scope>
    <source>
        <strain>Denwood</strain>
        <strain evidence="2">Zambia</strain>
    </source>
</reference>
<dbReference type="Proteomes" id="UP000269396">
    <property type="component" value="Unassembled WGS sequence"/>
</dbReference>
<sequence length="45" mass="5397">MCLTSIMWTRNNSTIITWTITHKSILHTFFTFSMPFSMSYHFFTS</sequence>